<dbReference type="AlphaFoldDB" id="A0A1F5A3T3"/>
<comment type="caution">
    <text evidence="1">The sequence shown here is derived from an EMBL/GenBank/DDBJ whole genome shotgun (WGS) entry which is preliminary data.</text>
</comment>
<dbReference type="EMBL" id="MEXV01000018">
    <property type="protein sequence ID" value="OGD12454.1"/>
    <property type="molecule type" value="Genomic_DNA"/>
</dbReference>
<dbReference type="Proteomes" id="UP000178579">
    <property type="component" value="Unassembled WGS sequence"/>
</dbReference>
<organism evidence="1 2">
    <name type="scientific">Candidatus Amesbacteria bacterium RIFOXYD1_FULL_47_9</name>
    <dbReference type="NCBI Taxonomy" id="1797267"/>
    <lineage>
        <taxon>Bacteria</taxon>
        <taxon>Candidatus Amesiibacteriota</taxon>
    </lineage>
</organism>
<reference evidence="1 2" key="1">
    <citation type="journal article" date="2016" name="Nat. Commun.">
        <title>Thousands of microbial genomes shed light on interconnected biogeochemical processes in an aquifer system.</title>
        <authorList>
            <person name="Anantharaman K."/>
            <person name="Brown C.T."/>
            <person name="Hug L.A."/>
            <person name="Sharon I."/>
            <person name="Castelle C.J."/>
            <person name="Probst A.J."/>
            <person name="Thomas B.C."/>
            <person name="Singh A."/>
            <person name="Wilkins M.J."/>
            <person name="Karaoz U."/>
            <person name="Brodie E.L."/>
            <person name="Williams K.H."/>
            <person name="Hubbard S.S."/>
            <person name="Banfield J.F."/>
        </authorList>
    </citation>
    <scope>NUCLEOTIDE SEQUENCE [LARGE SCALE GENOMIC DNA]</scope>
</reference>
<gene>
    <name evidence="1" type="ORF">A2576_00095</name>
</gene>
<name>A0A1F5A3T3_9BACT</name>
<sequence length="126" mass="14134">MQSLLEMASRFRIIGISNIFVETPVVLAVNYVRLISVPALPEWGLELTREANRLGSTTARLKLKGIDGKEHNQGSMWFNSIRSEGPYPDLTCYRFSSAEMRDDPTKEGWYHSCCMAVVSSCRGVST</sequence>
<evidence type="ECO:0000313" key="1">
    <source>
        <dbReference type="EMBL" id="OGD12454.1"/>
    </source>
</evidence>
<protein>
    <submittedName>
        <fullName evidence="1">Uncharacterized protein</fullName>
    </submittedName>
</protein>
<evidence type="ECO:0000313" key="2">
    <source>
        <dbReference type="Proteomes" id="UP000178579"/>
    </source>
</evidence>
<proteinExistence type="predicted"/>
<accession>A0A1F5A3T3</accession>